<sequence length="292" mass="33272">MTGDEGRSTDISVSMSSDTSAEIKKLKKNDQKSNQSPKNPKSSKNVCKDWEPSECLCHAYRITSCVPPMNLDEGSGEINPSSPRKFSWKWPRPAPRSEKPYTKFETTRGIDPNPSRVLPPNITRDFQEIHKKFKNITGKIEIYYFDHGNASYYRTTDAIPLLTMEKFADKTDQAATRFWAEFFGTINIGITFITAFLLQLLRFTLYSLIRPLTIGIIQLLSDYLIKPLLTIIFNALIQPVLILLYNIATSLRDLCEPIAEAIGFFIRELSRLFQAIRLVEVNRNVINGNIPT</sequence>
<feature type="region of interest" description="Disordered" evidence="1">
    <location>
        <begin position="1"/>
        <end position="47"/>
    </location>
</feature>
<evidence type="ECO:0000256" key="2">
    <source>
        <dbReference type="SAM" id="Phobius"/>
    </source>
</evidence>
<keyword evidence="2" id="KW-1133">Transmembrane helix</keyword>
<feature type="region of interest" description="Disordered" evidence="1">
    <location>
        <begin position="74"/>
        <end position="100"/>
    </location>
</feature>
<dbReference type="KEGG" id="fas:105262908"/>
<dbReference type="Proteomes" id="UP000694866">
    <property type="component" value="Unplaced"/>
</dbReference>
<evidence type="ECO:0000256" key="1">
    <source>
        <dbReference type="SAM" id="MobiDB-lite"/>
    </source>
</evidence>
<dbReference type="OrthoDB" id="10045204at2759"/>
<name>A0A9R1STY1_9HYME</name>
<dbReference type="RefSeq" id="XP_011297090.1">
    <property type="nucleotide sequence ID" value="XM_011298788.1"/>
</dbReference>
<evidence type="ECO:0000313" key="3">
    <source>
        <dbReference type="Proteomes" id="UP000694866"/>
    </source>
</evidence>
<reference evidence="4" key="1">
    <citation type="submission" date="2025-08" db="UniProtKB">
        <authorList>
            <consortium name="RefSeq"/>
        </authorList>
    </citation>
    <scope>IDENTIFICATION</scope>
    <source>
        <strain evidence="4">USDA-PBARC FA_bdor</strain>
        <tissue evidence="4">Whole organism</tissue>
    </source>
</reference>
<protein>
    <submittedName>
        <fullName evidence="4">Uncharacterized protein</fullName>
    </submittedName>
</protein>
<dbReference type="AlphaFoldDB" id="A0A9R1STY1"/>
<proteinExistence type="predicted"/>
<feature type="compositionally biased region" description="Polar residues" evidence="1">
    <location>
        <begin position="9"/>
        <end position="20"/>
    </location>
</feature>
<feature type="transmembrane region" description="Helical" evidence="2">
    <location>
        <begin position="178"/>
        <end position="197"/>
    </location>
</feature>
<keyword evidence="2" id="KW-0472">Membrane</keyword>
<dbReference type="GeneID" id="105262908"/>
<keyword evidence="3" id="KW-1185">Reference proteome</keyword>
<keyword evidence="2" id="KW-0812">Transmembrane</keyword>
<feature type="transmembrane region" description="Helical" evidence="2">
    <location>
        <begin position="228"/>
        <end position="248"/>
    </location>
</feature>
<organism evidence="3 4">
    <name type="scientific">Fopius arisanus</name>
    <dbReference type="NCBI Taxonomy" id="64838"/>
    <lineage>
        <taxon>Eukaryota</taxon>
        <taxon>Metazoa</taxon>
        <taxon>Ecdysozoa</taxon>
        <taxon>Arthropoda</taxon>
        <taxon>Hexapoda</taxon>
        <taxon>Insecta</taxon>
        <taxon>Pterygota</taxon>
        <taxon>Neoptera</taxon>
        <taxon>Endopterygota</taxon>
        <taxon>Hymenoptera</taxon>
        <taxon>Apocrita</taxon>
        <taxon>Ichneumonoidea</taxon>
        <taxon>Braconidae</taxon>
        <taxon>Opiinae</taxon>
        <taxon>Fopius</taxon>
    </lineage>
</organism>
<gene>
    <name evidence="4" type="primary">LOC105262908</name>
</gene>
<evidence type="ECO:0000313" key="4">
    <source>
        <dbReference type="RefSeq" id="XP_011297090.1"/>
    </source>
</evidence>
<feature type="compositionally biased region" description="Basic and acidic residues" evidence="1">
    <location>
        <begin position="21"/>
        <end position="31"/>
    </location>
</feature>
<feature type="compositionally biased region" description="Low complexity" evidence="1">
    <location>
        <begin position="32"/>
        <end position="45"/>
    </location>
</feature>
<accession>A0A9R1STY1</accession>